<dbReference type="Pfam" id="PF01717">
    <property type="entry name" value="Meth_synt_2"/>
    <property type="match status" value="1"/>
</dbReference>
<proteinExistence type="inferred from homology"/>
<evidence type="ECO:0000256" key="2">
    <source>
        <dbReference type="ARBA" id="ARBA00004681"/>
    </source>
</evidence>
<keyword evidence="6 10" id="KW-0808">Transferase</keyword>
<evidence type="ECO:0000256" key="13">
    <source>
        <dbReference type="PIRSR" id="PIRSR000382-3"/>
    </source>
</evidence>
<feature type="binding site" evidence="10">
    <location>
        <position position="667"/>
    </location>
    <ligand>
        <name>Zn(2+)</name>
        <dbReference type="ChEBI" id="CHEBI:29105"/>
        <note>catalytic</note>
    </ligand>
</feature>
<accession>A0A7X0YL13</accession>
<feature type="binding site" evidence="10 11">
    <location>
        <position position="486"/>
    </location>
    <ligand>
        <name>L-methionine</name>
        <dbReference type="ChEBI" id="CHEBI:57844"/>
    </ligand>
</feature>
<dbReference type="GO" id="GO:0008270">
    <property type="term" value="F:zinc ion binding"/>
    <property type="evidence" value="ECO:0007669"/>
    <property type="project" value="InterPro"/>
</dbReference>
<feature type="binding site" evidence="10 11">
    <location>
        <position position="563"/>
    </location>
    <ligand>
        <name>5-methyltetrahydropteroyltri-L-glutamate</name>
        <dbReference type="ChEBI" id="CHEBI:58207"/>
    </ligand>
</feature>
<feature type="binding site" evidence="10">
    <location>
        <begin position="18"/>
        <end position="21"/>
    </location>
    <ligand>
        <name>5-methyltetrahydropteroyltri-L-glutamate</name>
        <dbReference type="ChEBI" id="CHEBI:58207"/>
    </ligand>
</feature>
<keyword evidence="5 10" id="KW-0028">Amino-acid biosynthesis</keyword>
<dbReference type="GO" id="GO:0009086">
    <property type="term" value="P:methionine biosynthetic process"/>
    <property type="evidence" value="ECO:0007669"/>
    <property type="project" value="UniProtKB-UniRule"/>
</dbReference>
<dbReference type="GO" id="GO:0003871">
    <property type="term" value="F:5-methyltetrahydropteroyltriglutamate-homocysteine S-methyltransferase activity"/>
    <property type="evidence" value="ECO:0007669"/>
    <property type="project" value="UniProtKB-UniRule"/>
</dbReference>
<dbReference type="Pfam" id="PF08267">
    <property type="entry name" value="Meth_synt_1"/>
    <property type="match status" value="1"/>
</dbReference>
<reference evidence="16 17" key="1">
    <citation type="submission" date="2020-03" db="EMBL/GenBank/DDBJ databases">
        <title>Soil Listeria distribution.</title>
        <authorList>
            <person name="Liao J."/>
            <person name="Wiedmann M."/>
        </authorList>
    </citation>
    <scope>NUCLEOTIDE SEQUENCE [LARGE SCALE GENOMIC DNA]</scope>
    <source>
        <strain evidence="16 17">FSL L7-0360</strain>
    </source>
</reference>
<evidence type="ECO:0000313" key="17">
    <source>
        <dbReference type="Proteomes" id="UP000529446"/>
    </source>
</evidence>
<feature type="binding site" evidence="12">
    <location>
        <position position="643"/>
    </location>
    <ligand>
        <name>Zn(2+)</name>
        <dbReference type="ChEBI" id="CHEBI:29105"/>
        <label>1</label>
        <note>catalytic</note>
    </ligand>
</feature>
<gene>
    <name evidence="10 16" type="primary">metE</name>
    <name evidence="16" type="ORF">HCB06_07340</name>
</gene>
<feature type="domain" description="Cobalamin-independent methionine synthase MetE C-terminal/archaeal" evidence="14">
    <location>
        <begin position="428"/>
        <end position="750"/>
    </location>
</feature>
<feature type="active site" description="Proton donor" evidence="10 13">
    <location>
        <position position="696"/>
    </location>
</feature>
<feature type="binding site" evidence="10 11">
    <location>
        <position position="601"/>
    </location>
    <ligand>
        <name>L-homocysteine</name>
        <dbReference type="ChEBI" id="CHEBI:58199"/>
    </ligand>
</feature>
<keyword evidence="9 10" id="KW-0486">Methionine biosynthesis</keyword>
<dbReference type="InterPro" id="IPR038071">
    <property type="entry name" value="UROD/MetE-like_sf"/>
</dbReference>
<keyword evidence="8 10" id="KW-0862">Zinc</keyword>
<dbReference type="EC" id="2.1.1.14" evidence="10"/>
<feature type="domain" description="Cobalamin-independent methionine synthase MetE N-terminal" evidence="15">
    <location>
        <begin position="6"/>
        <end position="312"/>
    </location>
</feature>
<feature type="binding site" evidence="10">
    <location>
        <position position="728"/>
    </location>
    <ligand>
        <name>Zn(2+)</name>
        <dbReference type="ChEBI" id="CHEBI:29105"/>
        <note>catalytic</note>
    </ligand>
</feature>
<sequence>MANVQSSNLGYPRLGEKREWKKALENYWNNKISEEQLLSETKELRLHALKKQQDKGIDLIPVGDFSFYDHILDTSITFGIVPKRFAYDGGKVPIDTYFEIARGKDDAVASEMTKWFNTNYHYIVPELEGAKPQLTENRALFYYEEAKRELGIDGKPVLVGPITYLKLAKGNADFKGLLDQLVPLYGQVLKELQDAGATWVQIDEPYLATSFDKSELALFEEVYANFAKVAPDLKIELQTYFESLDYFEDVVKLPVAAIGVDFVHDHGESIEALEKFGFPADKVLAAGVIDGRNVWRADLDAKLALLERIAKEVPKERLIVQPSSSLLHVPVTKLSEPDLDGVLLGGLSFADEKLVELVALAKALNGEDVKAVFADAKAGLDAINGSHHRNNAEVQEAIRNLENVEVKRDLPFAERIKLQHEWLQLPLLPTTTIGSFPQSPEVRKKRSDWLKKVITDAEYEKFIEEETERWIRIQEDLDLDVLVHGEFERTDMVEYFGQKLDGFQATKFGWVQSYGSRAVRPPLVYGDVAFTEAITVKESVYAQSLTDRPVKGMLTAPVTIINWSFVRDDVPDYVVANQVGLALRKEVEALEAAGIRVIQVDEPALREGLPLKRSRWQKYLDDAVYSFKLTTTSVKNDTQIHTHMCYAEFEDIIDTISALDADVISIETSRSHGEIIETFEKVGYDKEIGLGVYDIHSPRVPTTGEIQENIRRALKVIDARQFWVNPDCGLKTRKEKETVEALRDMVNATKEIREEYKVTK</sequence>
<dbReference type="NCBIfam" id="TIGR01371">
    <property type="entry name" value="met_syn_B12ind"/>
    <property type="match status" value="1"/>
</dbReference>
<evidence type="ECO:0000256" key="4">
    <source>
        <dbReference type="ARBA" id="ARBA00022603"/>
    </source>
</evidence>
<comment type="cofactor">
    <cofactor evidence="12">
        <name>Zn(2+)</name>
        <dbReference type="ChEBI" id="CHEBI:29105"/>
    </cofactor>
    <text evidence="12">Binds 2 Zn(2+) ions per subunit.</text>
</comment>
<keyword evidence="10" id="KW-0677">Repeat</keyword>
<comment type="caution">
    <text evidence="10">Lacks conserved residue(s) required for the propagation of feature annotation.</text>
</comment>
<evidence type="ECO:0000256" key="7">
    <source>
        <dbReference type="ARBA" id="ARBA00022723"/>
    </source>
</evidence>
<dbReference type="AlphaFoldDB" id="A0A7X0YL13"/>
<feature type="binding site" evidence="12">
    <location>
        <position position="667"/>
    </location>
    <ligand>
        <name>Zn(2+)</name>
        <dbReference type="ChEBI" id="CHEBI:29105"/>
        <label>1</label>
        <note>catalytic</note>
    </ligand>
</feature>
<feature type="binding site" evidence="10">
    <location>
        <position position="643"/>
    </location>
    <ligand>
        <name>Zn(2+)</name>
        <dbReference type="ChEBI" id="CHEBI:29105"/>
        <note>catalytic</note>
    </ligand>
</feature>
<feature type="binding site" evidence="10">
    <location>
        <position position="607"/>
    </location>
    <ligand>
        <name>5-methyltetrahydropteroyltri-L-glutamate</name>
        <dbReference type="ChEBI" id="CHEBI:58207"/>
    </ligand>
</feature>
<evidence type="ECO:0000313" key="16">
    <source>
        <dbReference type="EMBL" id="MBC2116414.1"/>
    </source>
</evidence>
<evidence type="ECO:0000256" key="1">
    <source>
        <dbReference type="ARBA" id="ARBA00002777"/>
    </source>
</evidence>
<dbReference type="InterPro" id="IPR013215">
    <property type="entry name" value="Cbl-indep_Met_Synth_N"/>
</dbReference>
<feature type="binding site" evidence="11">
    <location>
        <position position="21"/>
    </location>
    <ligand>
        <name>5-methyltetrahydropteroyltri-L-glutamate</name>
        <dbReference type="ChEBI" id="CHEBI:58207"/>
    </ligand>
</feature>
<feature type="binding site" evidence="10 11">
    <location>
        <begin position="433"/>
        <end position="435"/>
    </location>
    <ligand>
        <name>L-methionine</name>
        <dbReference type="ChEBI" id="CHEBI:57844"/>
    </ligand>
</feature>
<dbReference type="CDD" id="cd03312">
    <property type="entry name" value="CIMS_N_terminal_like"/>
    <property type="match status" value="1"/>
</dbReference>
<evidence type="ECO:0000256" key="9">
    <source>
        <dbReference type="ARBA" id="ARBA00023167"/>
    </source>
</evidence>
<feature type="binding site" evidence="10 11">
    <location>
        <begin position="433"/>
        <end position="435"/>
    </location>
    <ligand>
        <name>L-homocysteine</name>
        <dbReference type="ChEBI" id="CHEBI:58199"/>
    </ligand>
</feature>
<comment type="caution">
    <text evidence="16">The sequence shown here is derived from an EMBL/GenBank/DDBJ whole genome shotgun (WGS) entry which is preliminary data.</text>
</comment>
<evidence type="ECO:0000256" key="11">
    <source>
        <dbReference type="PIRSR" id="PIRSR000382-1"/>
    </source>
</evidence>
<dbReference type="GO" id="GO:0032259">
    <property type="term" value="P:methylation"/>
    <property type="evidence" value="ECO:0007669"/>
    <property type="project" value="UniProtKB-KW"/>
</dbReference>
<name>A0A7X0YL13_9LIST</name>
<comment type="catalytic activity">
    <reaction evidence="10">
        <text>5-methyltetrahydropteroyltri-L-glutamate + L-homocysteine = tetrahydropteroyltri-L-glutamate + L-methionine</text>
        <dbReference type="Rhea" id="RHEA:21196"/>
        <dbReference type="ChEBI" id="CHEBI:57844"/>
        <dbReference type="ChEBI" id="CHEBI:58140"/>
        <dbReference type="ChEBI" id="CHEBI:58199"/>
        <dbReference type="ChEBI" id="CHEBI:58207"/>
        <dbReference type="EC" id="2.1.1.14"/>
    </reaction>
</comment>
<dbReference type="PANTHER" id="PTHR30519">
    <property type="entry name" value="5-METHYLTETRAHYDROPTEROYLTRIGLUTAMATE--HOMOCYSTEINE METHYLTRANSFERASE"/>
    <property type="match status" value="1"/>
</dbReference>
<dbReference type="PIRSF" id="PIRSF000382">
    <property type="entry name" value="MeTrfase_B12_ind"/>
    <property type="match status" value="1"/>
</dbReference>
<comment type="pathway">
    <text evidence="2 10">Amino-acid biosynthesis; L-methionine biosynthesis via de novo pathway; L-methionine from L-homocysteine (MetE route): step 1/1.</text>
</comment>
<protein>
    <recommendedName>
        <fullName evidence="10">5-methyltetrahydropteroyltriglutamate--homocysteine methyltransferase</fullName>
        <ecNumber evidence="10">2.1.1.14</ecNumber>
    </recommendedName>
    <alternativeName>
        <fullName evidence="10">Cobalamin-independent methionine synthase</fullName>
    </alternativeName>
    <alternativeName>
        <fullName evidence="10">Methionine synthase, vitamin-B12 independent isozyme</fullName>
    </alternativeName>
</protein>
<dbReference type="NCBIfam" id="NF003556">
    <property type="entry name" value="PRK05222.1"/>
    <property type="match status" value="1"/>
</dbReference>
<dbReference type="CDD" id="cd03311">
    <property type="entry name" value="CIMS_C_terminal_like"/>
    <property type="match status" value="1"/>
</dbReference>
<evidence type="ECO:0000256" key="3">
    <source>
        <dbReference type="ARBA" id="ARBA00009553"/>
    </source>
</evidence>
<keyword evidence="7 10" id="KW-0479">Metal-binding</keyword>
<keyword evidence="4 10" id="KW-0489">Methyltransferase</keyword>
<dbReference type="UniPathway" id="UPA00051">
    <property type="reaction ID" value="UER00082"/>
</dbReference>
<dbReference type="SUPFAM" id="SSF51726">
    <property type="entry name" value="UROD/MetE-like"/>
    <property type="match status" value="2"/>
</dbReference>
<dbReference type="HAMAP" id="MF_00172">
    <property type="entry name" value="Meth_synth"/>
    <property type="match status" value="1"/>
</dbReference>
<feature type="binding site" evidence="12">
    <location>
        <position position="728"/>
    </location>
    <ligand>
        <name>Zn(2+)</name>
        <dbReference type="ChEBI" id="CHEBI:29105"/>
        <label>1</label>
        <note>catalytic</note>
    </ligand>
</feature>
<dbReference type="InterPro" id="IPR006276">
    <property type="entry name" value="Cobalamin-indep_Met_synthase"/>
</dbReference>
<dbReference type="InterPro" id="IPR002629">
    <property type="entry name" value="Met_Synth_C/arc"/>
</dbReference>
<dbReference type="Proteomes" id="UP000529446">
    <property type="component" value="Unassembled WGS sequence"/>
</dbReference>
<dbReference type="Gene3D" id="3.20.20.210">
    <property type="match status" value="2"/>
</dbReference>
<evidence type="ECO:0000256" key="5">
    <source>
        <dbReference type="ARBA" id="ARBA00022605"/>
    </source>
</evidence>
<feature type="binding site" evidence="11">
    <location>
        <position position="119"/>
    </location>
    <ligand>
        <name>5-methyltetrahydropteroyltri-L-glutamate</name>
        <dbReference type="ChEBI" id="CHEBI:58207"/>
    </ligand>
</feature>
<dbReference type="RefSeq" id="WP_185535409.1">
    <property type="nucleotide sequence ID" value="NZ_JAARXI010000004.1"/>
</dbReference>
<feature type="binding site" evidence="10">
    <location>
        <position position="486"/>
    </location>
    <ligand>
        <name>L-homocysteine</name>
        <dbReference type="ChEBI" id="CHEBI:58199"/>
    </ligand>
</feature>
<dbReference type="EMBL" id="JAARXI010000004">
    <property type="protein sequence ID" value="MBC2116414.1"/>
    <property type="molecule type" value="Genomic_DNA"/>
</dbReference>
<evidence type="ECO:0000256" key="12">
    <source>
        <dbReference type="PIRSR" id="PIRSR000382-2"/>
    </source>
</evidence>
<comment type="cofactor">
    <cofactor evidence="10">
        <name>Zn(2+)</name>
        <dbReference type="ChEBI" id="CHEBI:29105"/>
    </cofactor>
    <text evidence="10">Binds 1 zinc ion per subunit.</text>
</comment>
<evidence type="ECO:0000256" key="8">
    <source>
        <dbReference type="ARBA" id="ARBA00022833"/>
    </source>
</evidence>
<feature type="binding site" evidence="10">
    <location>
        <position position="645"/>
    </location>
    <ligand>
        <name>Zn(2+)</name>
        <dbReference type="ChEBI" id="CHEBI:29105"/>
        <note>catalytic</note>
    </ligand>
</feature>
<evidence type="ECO:0000256" key="10">
    <source>
        <dbReference type="HAMAP-Rule" id="MF_00172"/>
    </source>
</evidence>
<feature type="binding site" evidence="10">
    <location>
        <position position="114"/>
    </location>
    <ligand>
        <name>5-methyltetrahydropteroyltri-L-glutamate</name>
        <dbReference type="ChEBI" id="CHEBI:58207"/>
    </ligand>
</feature>
<organism evidence="16 17">
    <name type="scientific">Listeria booriae</name>
    <dbReference type="NCBI Taxonomy" id="1552123"/>
    <lineage>
        <taxon>Bacteria</taxon>
        <taxon>Bacillati</taxon>
        <taxon>Bacillota</taxon>
        <taxon>Bacilli</taxon>
        <taxon>Bacillales</taxon>
        <taxon>Listeriaceae</taxon>
        <taxon>Listeria</taxon>
    </lineage>
</organism>
<comment type="similarity">
    <text evidence="3 10">Belongs to the vitamin-B12 independent methionine synthase family.</text>
</comment>
<evidence type="ECO:0000256" key="6">
    <source>
        <dbReference type="ARBA" id="ARBA00022679"/>
    </source>
</evidence>
<evidence type="ECO:0000259" key="14">
    <source>
        <dbReference type="Pfam" id="PF01717"/>
    </source>
</evidence>
<comment type="function">
    <text evidence="1 10">Catalyzes the transfer of a methyl group from 5-methyltetrahydrofolate to homocysteine resulting in methionine formation.</text>
</comment>
<feature type="binding site" evidence="12">
    <location>
        <position position="645"/>
    </location>
    <ligand>
        <name>Zn(2+)</name>
        <dbReference type="ChEBI" id="CHEBI:29105"/>
        <label>1</label>
        <note>catalytic</note>
    </ligand>
</feature>
<evidence type="ECO:0000259" key="15">
    <source>
        <dbReference type="Pfam" id="PF08267"/>
    </source>
</evidence>
<feature type="binding site" evidence="10 11">
    <location>
        <position position="601"/>
    </location>
    <ligand>
        <name>L-methionine</name>
        <dbReference type="ChEBI" id="CHEBI:57844"/>
    </ligand>
</feature>